<dbReference type="InterPro" id="IPR010093">
    <property type="entry name" value="SinI_DNA-bd"/>
</dbReference>
<reference evidence="3" key="1">
    <citation type="submission" date="2008-12" db="EMBL/GenBank/DDBJ databases">
        <title>Annotation of Streptomyces ghanaensis ATCC 14672.</title>
        <authorList>
            <consortium name="The Broad Institute Genome Sequencing Platform"/>
            <consortium name="Broad Institute Microbial Sequencing Center"/>
            <person name="Fischbach M."/>
            <person name="Ward D."/>
            <person name="Young S."/>
            <person name="Kodira C.D."/>
            <person name="Zeng Q."/>
            <person name="Koehrsen M."/>
            <person name="Godfrey P."/>
            <person name="Alvarado L."/>
            <person name="Berlin A.M."/>
            <person name="Borenstein D."/>
            <person name="Chen Z."/>
            <person name="Engels R."/>
            <person name="Freedman E."/>
            <person name="Gellesch M."/>
            <person name="Goldberg J."/>
            <person name="Griggs A."/>
            <person name="Gujja S."/>
            <person name="Heiman D.I."/>
            <person name="Hepburn T.A."/>
            <person name="Howarth C."/>
            <person name="Jen D."/>
            <person name="Larson L."/>
            <person name="Lewis B."/>
            <person name="Mehta T."/>
            <person name="Park D."/>
            <person name="Pearson M."/>
            <person name="Roberts A."/>
            <person name="Saif S."/>
            <person name="Shea T.D."/>
            <person name="Shenoy N."/>
            <person name="Sisk P."/>
            <person name="Stolte C."/>
            <person name="Sykes S.N."/>
            <person name="Walk T."/>
            <person name="White J."/>
            <person name="Yandava C."/>
            <person name="Straight P."/>
            <person name="Clardy J."/>
            <person name="Hung D."/>
            <person name="Kolter R."/>
            <person name="Mekalanos J."/>
            <person name="Walker S."/>
            <person name="Walsh C.T."/>
            <person name="Wieland B.L.C."/>
            <person name="Ilzarbe M."/>
            <person name="Galagan J."/>
            <person name="Nusbaum C."/>
            <person name="Birren B."/>
        </authorList>
    </citation>
    <scope>NUCLEOTIDE SEQUENCE [LARGE SCALE GENOMIC DNA]</scope>
    <source>
        <strain evidence="3">ATCC 14672 / DSM 40746 / JCM 4963 / KCTC 9882 / NRRL B-12104 / FH 1290</strain>
    </source>
</reference>
<dbReference type="Proteomes" id="UP000003824">
    <property type="component" value="Unassembled WGS sequence"/>
</dbReference>
<dbReference type="GO" id="GO:0003677">
    <property type="term" value="F:DNA binding"/>
    <property type="evidence" value="ECO:0007669"/>
    <property type="project" value="InterPro"/>
</dbReference>
<dbReference type="NCBIfam" id="TIGR01764">
    <property type="entry name" value="excise"/>
    <property type="match status" value="1"/>
</dbReference>
<feature type="domain" description="Helix-turn-helix" evidence="1">
    <location>
        <begin position="27"/>
        <end position="75"/>
    </location>
</feature>
<name>D6A7R5_STRV1</name>
<dbReference type="InterPro" id="IPR041657">
    <property type="entry name" value="HTH_17"/>
</dbReference>
<dbReference type="AlphaFoldDB" id="D6A7R5"/>
<dbReference type="eggNOG" id="COG3311">
    <property type="taxonomic scope" value="Bacteria"/>
</dbReference>
<evidence type="ECO:0000313" key="2">
    <source>
        <dbReference type="EMBL" id="EFE67995.2"/>
    </source>
</evidence>
<accession>D6A7R5</accession>
<sequence>MQALTVPKPLGDTRMSTATAAPVDRLLYRPEEAAEALAIGRSTVYELMAEGALKYIKLGRTRRIRRADLEAYVANLAPLPN</sequence>
<dbReference type="InterPro" id="IPR009061">
    <property type="entry name" value="DNA-bd_dom_put_sf"/>
</dbReference>
<proteinExistence type="predicted"/>
<dbReference type="Pfam" id="PF12728">
    <property type="entry name" value="HTH_17"/>
    <property type="match status" value="1"/>
</dbReference>
<dbReference type="SUPFAM" id="SSF46955">
    <property type="entry name" value="Putative DNA-binding domain"/>
    <property type="match status" value="1"/>
</dbReference>
<dbReference type="EMBL" id="DS999641">
    <property type="protein sequence ID" value="EFE67995.2"/>
    <property type="molecule type" value="Genomic_DNA"/>
</dbReference>
<protein>
    <submittedName>
        <fullName evidence="2">Predicted protein</fullName>
    </submittedName>
</protein>
<organism evidence="2 3">
    <name type="scientific">Streptomyces viridosporus (strain ATCC 14672 / DSM 40746 / JCM 4963 / KCTC 9882 / NRRL B-12104 / FH 1290)</name>
    <name type="common">Streptomyces ghanaensis</name>
    <dbReference type="NCBI Taxonomy" id="566461"/>
    <lineage>
        <taxon>Bacteria</taxon>
        <taxon>Bacillati</taxon>
        <taxon>Actinomycetota</taxon>
        <taxon>Actinomycetes</taxon>
        <taxon>Kitasatosporales</taxon>
        <taxon>Streptomycetaceae</taxon>
        <taxon>Streptomyces</taxon>
    </lineage>
</organism>
<evidence type="ECO:0000313" key="3">
    <source>
        <dbReference type="Proteomes" id="UP000003824"/>
    </source>
</evidence>
<evidence type="ECO:0000259" key="1">
    <source>
        <dbReference type="Pfam" id="PF12728"/>
    </source>
</evidence>
<gene>
    <name evidence="2" type="ORF">SSFG_03241</name>
</gene>